<organism evidence="2">
    <name type="scientific">viral metagenome</name>
    <dbReference type="NCBI Taxonomy" id="1070528"/>
    <lineage>
        <taxon>unclassified sequences</taxon>
        <taxon>metagenomes</taxon>
        <taxon>organismal metagenomes</taxon>
    </lineage>
</organism>
<evidence type="ECO:0000256" key="1">
    <source>
        <dbReference type="SAM" id="MobiDB-lite"/>
    </source>
</evidence>
<evidence type="ECO:0000313" key="2">
    <source>
        <dbReference type="EMBL" id="QJA44007.1"/>
    </source>
</evidence>
<name>A0A6H1Z9F9_9ZZZZ</name>
<proteinExistence type="predicted"/>
<reference evidence="2" key="1">
    <citation type="submission" date="2020-03" db="EMBL/GenBank/DDBJ databases">
        <title>The deep terrestrial virosphere.</title>
        <authorList>
            <person name="Holmfeldt K."/>
            <person name="Nilsson E."/>
            <person name="Simone D."/>
            <person name="Lopez-Fernandez M."/>
            <person name="Wu X."/>
            <person name="de Brujin I."/>
            <person name="Lundin D."/>
            <person name="Andersson A."/>
            <person name="Bertilsson S."/>
            <person name="Dopson M."/>
        </authorList>
    </citation>
    <scope>NUCLEOTIDE SEQUENCE</scope>
    <source>
        <strain evidence="2">TM448A00065</strain>
        <strain evidence="3">TM448B00134</strain>
    </source>
</reference>
<dbReference type="EMBL" id="MT144591">
    <property type="protein sequence ID" value="QJH93760.1"/>
    <property type="molecule type" value="Genomic_DNA"/>
</dbReference>
<protein>
    <submittedName>
        <fullName evidence="2">Uncharacterized protein</fullName>
    </submittedName>
</protein>
<sequence length="82" mass="9622">MNQQNDRLADMRRENTIDADPPTEEERRALYRALDDCSGLHGLDHIMRACSLDGLRTIEVLDRMVLAGLVETYGRMRYRRRE</sequence>
<gene>
    <name evidence="2" type="ORF">TM448A00065_0053</name>
    <name evidence="3" type="ORF">TM448B00134_0054</name>
</gene>
<evidence type="ECO:0000313" key="3">
    <source>
        <dbReference type="EMBL" id="QJH93760.1"/>
    </source>
</evidence>
<dbReference type="EMBL" id="MT143972">
    <property type="protein sequence ID" value="QJA44007.1"/>
    <property type="molecule type" value="Genomic_DNA"/>
</dbReference>
<accession>A0A6H1Z9F9</accession>
<feature type="compositionally biased region" description="Basic and acidic residues" evidence="1">
    <location>
        <begin position="7"/>
        <end position="16"/>
    </location>
</feature>
<dbReference type="AlphaFoldDB" id="A0A6H1Z9F9"/>
<feature type="region of interest" description="Disordered" evidence="1">
    <location>
        <begin position="1"/>
        <end position="23"/>
    </location>
</feature>